<sequence length="100" mass="11863">MLSCVWFHVTKYVHVIANWDITHHGCFVLSYLIALLFQKSNDFHILFWISRLAKTFRAKQPGVSMLLNLSKYIYPCHFRLLSLILMSEQLSLECFVNRKK</sequence>
<proteinExistence type="predicted"/>
<name>A0A8T0DAQ1_9TREM</name>
<protein>
    <submittedName>
        <fullName evidence="1">Uncharacterized protein</fullName>
    </submittedName>
</protein>
<dbReference type="Proteomes" id="UP000699462">
    <property type="component" value="Unassembled WGS sequence"/>
</dbReference>
<dbReference type="AlphaFoldDB" id="A0A8T0DAQ1"/>
<dbReference type="EMBL" id="JTDF01008733">
    <property type="protein sequence ID" value="KAF8564426.1"/>
    <property type="molecule type" value="Genomic_DNA"/>
</dbReference>
<reference evidence="1 2" key="1">
    <citation type="submission" date="2019-07" db="EMBL/GenBank/DDBJ databases">
        <title>Annotation for the trematode Paragonimus westermani.</title>
        <authorList>
            <person name="Choi Y.-J."/>
        </authorList>
    </citation>
    <scope>NUCLEOTIDE SEQUENCE [LARGE SCALE GENOMIC DNA]</scope>
    <source>
        <strain evidence="1">180907_Pwestermani</strain>
    </source>
</reference>
<evidence type="ECO:0000313" key="1">
    <source>
        <dbReference type="EMBL" id="KAF8564426.1"/>
    </source>
</evidence>
<comment type="caution">
    <text evidence="1">The sequence shown here is derived from an EMBL/GenBank/DDBJ whole genome shotgun (WGS) entry which is preliminary data.</text>
</comment>
<accession>A0A8T0DAQ1</accession>
<keyword evidence="2" id="KW-1185">Reference proteome</keyword>
<gene>
    <name evidence="1" type="ORF">P879_03469</name>
</gene>
<evidence type="ECO:0000313" key="2">
    <source>
        <dbReference type="Proteomes" id="UP000699462"/>
    </source>
</evidence>
<organism evidence="1 2">
    <name type="scientific">Paragonimus westermani</name>
    <dbReference type="NCBI Taxonomy" id="34504"/>
    <lineage>
        <taxon>Eukaryota</taxon>
        <taxon>Metazoa</taxon>
        <taxon>Spiralia</taxon>
        <taxon>Lophotrochozoa</taxon>
        <taxon>Platyhelminthes</taxon>
        <taxon>Trematoda</taxon>
        <taxon>Digenea</taxon>
        <taxon>Plagiorchiida</taxon>
        <taxon>Troglotremata</taxon>
        <taxon>Troglotrematidae</taxon>
        <taxon>Paragonimus</taxon>
    </lineage>
</organism>